<dbReference type="AlphaFoldDB" id="A0A1G6LBJ9"/>
<proteinExistence type="predicted"/>
<accession>A0A1G6LBJ9</accession>
<dbReference type="Proteomes" id="UP000183203">
    <property type="component" value="Unassembled WGS sequence"/>
</dbReference>
<name>A0A1G6LBJ9_9MICO</name>
<feature type="region of interest" description="Disordered" evidence="1">
    <location>
        <begin position="1"/>
        <end position="43"/>
    </location>
</feature>
<feature type="compositionally biased region" description="Acidic residues" evidence="1">
    <location>
        <begin position="11"/>
        <end position="20"/>
    </location>
</feature>
<dbReference type="RefSeq" id="WP_267127752.1">
    <property type="nucleotide sequence ID" value="NZ_FMYG01000004.1"/>
</dbReference>
<gene>
    <name evidence="2" type="ORF">SAMN05216418_2273</name>
</gene>
<dbReference type="EMBL" id="FMYG01000004">
    <property type="protein sequence ID" value="SDC40016.1"/>
    <property type="molecule type" value="Genomic_DNA"/>
</dbReference>
<sequence length="43" mass="4315">MDSTPDNAPDTADEPDELETADAPTVPATTDDDGTPVDNPSGG</sequence>
<reference evidence="2 3" key="1">
    <citation type="submission" date="2016-09" db="EMBL/GenBank/DDBJ databases">
        <authorList>
            <person name="Capua I."/>
            <person name="De Benedictis P."/>
            <person name="Joannis T."/>
            <person name="Lombin L.H."/>
            <person name="Cattoli G."/>
        </authorList>
    </citation>
    <scope>NUCLEOTIDE SEQUENCE [LARGE SCALE GENOMIC DNA]</scope>
    <source>
        <strain evidence="2 3">NIO-1002</strain>
    </source>
</reference>
<organism evidence="2 3">
    <name type="scientific">Microbacterium enclense</name>
    <dbReference type="NCBI Taxonomy" id="993073"/>
    <lineage>
        <taxon>Bacteria</taxon>
        <taxon>Bacillati</taxon>
        <taxon>Actinomycetota</taxon>
        <taxon>Actinomycetes</taxon>
        <taxon>Micrococcales</taxon>
        <taxon>Microbacteriaceae</taxon>
        <taxon>Microbacterium</taxon>
    </lineage>
</organism>
<evidence type="ECO:0000256" key="1">
    <source>
        <dbReference type="SAM" id="MobiDB-lite"/>
    </source>
</evidence>
<protein>
    <submittedName>
        <fullName evidence="2">Uncharacterized protein</fullName>
    </submittedName>
</protein>
<evidence type="ECO:0000313" key="3">
    <source>
        <dbReference type="Proteomes" id="UP000183203"/>
    </source>
</evidence>
<evidence type="ECO:0000313" key="2">
    <source>
        <dbReference type="EMBL" id="SDC40016.1"/>
    </source>
</evidence>